<evidence type="ECO:0000256" key="2">
    <source>
        <dbReference type="ARBA" id="ARBA00009212"/>
    </source>
</evidence>
<keyword evidence="5 9" id="KW-0812">Transmembrane</keyword>
<dbReference type="Proteomes" id="UP000241247">
    <property type="component" value="Unassembled WGS sequence"/>
</dbReference>
<dbReference type="InterPro" id="IPR007208">
    <property type="entry name" value="MrpF/PhaF-like"/>
</dbReference>
<keyword evidence="8" id="KW-0406">Ion transport</keyword>
<dbReference type="GO" id="GO:0005886">
    <property type="term" value="C:plasma membrane"/>
    <property type="evidence" value="ECO:0007669"/>
    <property type="project" value="UniProtKB-SubCell"/>
</dbReference>
<reference evidence="10 11" key="1">
    <citation type="submission" date="2018-04" db="EMBL/GenBank/DDBJ databases">
        <title>Genomic Encyclopedia of Type Strains, Phase IV (KMG-IV): sequencing the most valuable type-strain genomes for metagenomic binning, comparative biology and taxonomic classification.</title>
        <authorList>
            <person name="Goeker M."/>
        </authorList>
    </citation>
    <scope>NUCLEOTIDE SEQUENCE [LARGE SCALE GENOMIC DNA]</scope>
    <source>
        <strain evidence="10 11">DSM 7138</strain>
    </source>
</reference>
<dbReference type="Pfam" id="PF04066">
    <property type="entry name" value="MrpF_PhaF"/>
    <property type="match status" value="1"/>
</dbReference>
<comment type="subcellular location">
    <subcellularLocation>
        <location evidence="1 8">Cell membrane</location>
        <topology evidence="1 8">Multi-pass membrane protein</topology>
    </subcellularLocation>
</comment>
<name>A0A2T5AXJ5_MYCDI</name>
<feature type="transmembrane region" description="Helical" evidence="9">
    <location>
        <begin position="38"/>
        <end position="57"/>
    </location>
</feature>
<dbReference type="PANTHER" id="PTHR34702">
    <property type="entry name" value="NA(+)/H(+) ANTIPORTER SUBUNIT F1"/>
    <property type="match status" value="1"/>
</dbReference>
<keyword evidence="3 8" id="KW-0813">Transport</keyword>
<evidence type="ECO:0000256" key="8">
    <source>
        <dbReference type="PIRNR" id="PIRNR028784"/>
    </source>
</evidence>
<dbReference type="EMBL" id="PZZZ01000009">
    <property type="protein sequence ID" value="PTM91440.1"/>
    <property type="molecule type" value="Genomic_DNA"/>
</dbReference>
<evidence type="ECO:0000256" key="4">
    <source>
        <dbReference type="ARBA" id="ARBA00022475"/>
    </source>
</evidence>
<evidence type="ECO:0000313" key="10">
    <source>
        <dbReference type="EMBL" id="PTM91440.1"/>
    </source>
</evidence>
<sequence length="93" mass="10133">MSATILYWSLTCAQVMLSIAMALAMLRMVFGPRAQDRVLGLDALYLNSMLLLLVFGIGSGRTIYFEAALIIGLLGFVSTVALAKFLMRGEVIE</sequence>
<keyword evidence="4 8" id="KW-1003">Cell membrane</keyword>
<keyword evidence="8" id="KW-0050">Antiport</keyword>
<accession>A0A2T5AXJ5</accession>
<evidence type="ECO:0000256" key="9">
    <source>
        <dbReference type="SAM" id="Phobius"/>
    </source>
</evidence>
<comment type="similarity">
    <text evidence="2 8">Belongs to the CPA3 antiporters (TC 2.A.63) subunit F family.</text>
</comment>
<keyword evidence="6 9" id="KW-1133">Transmembrane helix</keyword>
<proteinExistence type="inferred from homology"/>
<dbReference type="GO" id="GO:0015385">
    <property type="term" value="F:sodium:proton antiporter activity"/>
    <property type="evidence" value="ECO:0007669"/>
    <property type="project" value="TreeGrafter"/>
</dbReference>
<dbReference type="NCBIfam" id="NF004812">
    <property type="entry name" value="PRK06161.1"/>
    <property type="match status" value="1"/>
</dbReference>
<evidence type="ECO:0000256" key="3">
    <source>
        <dbReference type="ARBA" id="ARBA00022448"/>
    </source>
</evidence>
<evidence type="ECO:0000256" key="1">
    <source>
        <dbReference type="ARBA" id="ARBA00004651"/>
    </source>
</evidence>
<keyword evidence="7 8" id="KW-0472">Membrane</keyword>
<dbReference type="AlphaFoldDB" id="A0A2T5AXJ5"/>
<evidence type="ECO:0000313" key="11">
    <source>
        <dbReference type="Proteomes" id="UP000241247"/>
    </source>
</evidence>
<feature type="transmembrane region" description="Helical" evidence="9">
    <location>
        <begin position="6"/>
        <end position="26"/>
    </location>
</feature>
<comment type="caution">
    <text evidence="10">The sequence shown here is derived from an EMBL/GenBank/DDBJ whole genome shotgun (WGS) entry which is preliminary data.</text>
</comment>
<keyword evidence="11" id="KW-1185">Reference proteome</keyword>
<feature type="transmembrane region" description="Helical" evidence="9">
    <location>
        <begin position="63"/>
        <end position="87"/>
    </location>
</feature>
<evidence type="ECO:0000256" key="7">
    <source>
        <dbReference type="ARBA" id="ARBA00023136"/>
    </source>
</evidence>
<dbReference type="PANTHER" id="PTHR34702:SF1">
    <property type="entry name" value="NA(+)_H(+) ANTIPORTER SUBUNIT F"/>
    <property type="match status" value="1"/>
</dbReference>
<protein>
    <submittedName>
        <fullName evidence="10">Multisubunit potassium/proton antiporter PhaF subunit</fullName>
    </submittedName>
</protein>
<dbReference type="PIRSF" id="PIRSF028784">
    <property type="entry name" value="MrpF"/>
    <property type="match status" value="1"/>
</dbReference>
<evidence type="ECO:0000256" key="5">
    <source>
        <dbReference type="ARBA" id="ARBA00022692"/>
    </source>
</evidence>
<organism evidence="10 11">
    <name type="scientific">Mycoplana dimorpha</name>
    <dbReference type="NCBI Taxonomy" id="28320"/>
    <lineage>
        <taxon>Bacteria</taxon>
        <taxon>Pseudomonadati</taxon>
        <taxon>Pseudomonadota</taxon>
        <taxon>Alphaproteobacteria</taxon>
        <taxon>Hyphomicrobiales</taxon>
        <taxon>Rhizobiaceae</taxon>
        <taxon>Mycoplana</taxon>
    </lineage>
</organism>
<gene>
    <name evidence="10" type="ORF">C7449_10944</name>
</gene>
<evidence type="ECO:0000256" key="6">
    <source>
        <dbReference type="ARBA" id="ARBA00022989"/>
    </source>
</evidence>
<dbReference type="RefSeq" id="WP_108004510.1">
    <property type="nucleotide sequence ID" value="NZ_JBHEEX010000012.1"/>
</dbReference>
<dbReference type="OrthoDB" id="9800226at2"/>